<dbReference type="PANTHER" id="PTHR31307">
    <property type="entry name" value="TRIHELIX TRANSCRIPTION FACTOR ASIL2"/>
    <property type="match status" value="1"/>
</dbReference>
<protein>
    <submittedName>
        <fullName evidence="1">Uncharacterized protein</fullName>
    </submittedName>
</protein>
<keyword evidence="2" id="KW-1185">Reference proteome</keyword>
<comment type="caution">
    <text evidence="1">The sequence shown here is derived from an EMBL/GenBank/DDBJ whole genome shotgun (WGS) entry which is preliminary data.</text>
</comment>
<feature type="non-terminal residue" evidence="1">
    <location>
        <position position="1"/>
    </location>
</feature>
<dbReference type="EMBL" id="JAMZMK010009584">
    <property type="protein sequence ID" value="KAI7735023.1"/>
    <property type="molecule type" value="Genomic_DNA"/>
</dbReference>
<accession>A0AAD5C5W6</accession>
<sequence length="102" mass="12212">MERLDDSDGVMVYKELARAIARFGEVYERMESVKQEEMMKMEKERMEFTRELEFQRLNMFVETRVEVEKMKMKKKETKENRSSGAGSLSPVWFLMWVKSVLG</sequence>
<name>A0AAD5C5W6_AMBAR</name>
<dbReference type="AlphaFoldDB" id="A0AAD5C5W6"/>
<dbReference type="InterPro" id="IPR044823">
    <property type="entry name" value="ASIL1/2-like"/>
</dbReference>
<reference evidence="1" key="1">
    <citation type="submission" date="2022-06" db="EMBL/GenBank/DDBJ databases">
        <title>Uncovering the hologenomic basis of an extraordinary plant invasion.</title>
        <authorList>
            <person name="Bieker V.C."/>
            <person name="Martin M.D."/>
            <person name="Gilbert T."/>
            <person name="Hodgins K."/>
            <person name="Battlay P."/>
            <person name="Petersen B."/>
            <person name="Wilson J."/>
        </authorList>
    </citation>
    <scope>NUCLEOTIDE SEQUENCE</scope>
    <source>
        <strain evidence="1">AA19_3_7</strain>
        <tissue evidence="1">Leaf</tissue>
    </source>
</reference>
<gene>
    <name evidence="1" type="ORF">M8C21_028140</name>
</gene>
<organism evidence="1 2">
    <name type="scientific">Ambrosia artemisiifolia</name>
    <name type="common">Common ragweed</name>
    <dbReference type="NCBI Taxonomy" id="4212"/>
    <lineage>
        <taxon>Eukaryota</taxon>
        <taxon>Viridiplantae</taxon>
        <taxon>Streptophyta</taxon>
        <taxon>Embryophyta</taxon>
        <taxon>Tracheophyta</taxon>
        <taxon>Spermatophyta</taxon>
        <taxon>Magnoliopsida</taxon>
        <taxon>eudicotyledons</taxon>
        <taxon>Gunneridae</taxon>
        <taxon>Pentapetalae</taxon>
        <taxon>asterids</taxon>
        <taxon>campanulids</taxon>
        <taxon>Asterales</taxon>
        <taxon>Asteraceae</taxon>
        <taxon>Asteroideae</taxon>
        <taxon>Heliantheae alliance</taxon>
        <taxon>Heliantheae</taxon>
        <taxon>Ambrosia</taxon>
    </lineage>
</organism>
<dbReference type="Proteomes" id="UP001206925">
    <property type="component" value="Unassembled WGS sequence"/>
</dbReference>
<dbReference type="GO" id="GO:0000976">
    <property type="term" value="F:transcription cis-regulatory region binding"/>
    <property type="evidence" value="ECO:0007669"/>
    <property type="project" value="TreeGrafter"/>
</dbReference>
<dbReference type="GO" id="GO:0005634">
    <property type="term" value="C:nucleus"/>
    <property type="evidence" value="ECO:0007669"/>
    <property type="project" value="TreeGrafter"/>
</dbReference>
<proteinExistence type="predicted"/>
<evidence type="ECO:0000313" key="1">
    <source>
        <dbReference type="EMBL" id="KAI7735023.1"/>
    </source>
</evidence>
<evidence type="ECO:0000313" key="2">
    <source>
        <dbReference type="Proteomes" id="UP001206925"/>
    </source>
</evidence>
<dbReference type="PANTHER" id="PTHR31307:SF40">
    <property type="entry name" value="TRIHELIX TRANSCRIPTION FACTOR ENAP1-RELATED"/>
    <property type="match status" value="1"/>
</dbReference>